<proteinExistence type="predicted"/>
<keyword evidence="1" id="KW-0812">Transmembrane</keyword>
<accession>A0A7S9WSV4</accession>
<dbReference type="RefSeq" id="WP_107713927.1">
    <property type="nucleotide sequence ID" value="NZ_CP049266.1"/>
</dbReference>
<name>A0A7S9WSV4_9BACT</name>
<keyword evidence="1" id="KW-1133">Transmembrane helix</keyword>
<evidence type="ECO:0000313" key="2">
    <source>
        <dbReference type="EMBL" id="QPH92169.1"/>
    </source>
</evidence>
<evidence type="ECO:0000313" key="3">
    <source>
        <dbReference type="Proteomes" id="UP000594404"/>
    </source>
</evidence>
<dbReference type="EMBL" id="CP049266">
    <property type="protein sequence ID" value="QPH92169.1"/>
    <property type="molecule type" value="Genomic_DNA"/>
</dbReference>
<feature type="transmembrane region" description="Helical" evidence="1">
    <location>
        <begin position="168"/>
        <end position="186"/>
    </location>
</feature>
<dbReference type="AlphaFoldDB" id="A0A7S9WSV4"/>
<organism evidence="2 3">
    <name type="scientific">Campylobacter concisus</name>
    <dbReference type="NCBI Taxonomy" id="199"/>
    <lineage>
        <taxon>Bacteria</taxon>
        <taxon>Pseudomonadati</taxon>
        <taxon>Campylobacterota</taxon>
        <taxon>Epsilonproteobacteria</taxon>
        <taxon>Campylobacterales</taxon>
        <taxon>Campylobacteraceae</taxon>
        <taxon>Campylobacter</taxon>
    </lineage>
</organism>
<dbReference type="Proteomes" id="UP000594404">
    <property type="component" value="Chromosome"/>
</dbReference>
<evidence type="ECO:0000256" key="1">
    <source>
        <dbReference type="SAM" id="Phobius"/>
    </source>
</evidence>
<gene>
    <name evidence="2" type="ORF">CVT01_06520</name>
</gene>
<protein>
    <submittedName>
        <fullName evidence="2">Uncharacterized protein</fullName>
    </submittedName>
</protein>
<keyword evidence="1" id="KW-0472">Membrane</keyword>
<reference evidence="2 3" key="1">
    <citation type="journal article" date="2018" name="Emerg. Microbes Infect.">
        <title>Genomic analysis of oral Campylobacter concisus strains identified a potential bacterial molecular marker associated with active Crohn's disease.</title>
        <authorList>
            <person name="Liu F."/>
            <person name="Ma R."/>
            <person name="Tay C.Y.A."/>
            <person name="Octavia S."/>
            <person name="Lan R."/>
            <person name="Chung H.K.L."/>
            <person name="Riordan S.M."/>
            <person name="Grimm M.C."/>
            <person name="Leong R.W."/>
            <person name="Tanaka M.M."/>
            <person name="Connor S."/>
            <person name="Zhang L."/>
        </authorList>
    </citation>
    <scope>NUCLEOTIDE SEQUENCE [LARGE SCALE GENOMIC DNA]</scope>
    <source>
        <strain evidence="2 3">P1CDO3</strain>
    </source>
</reference>
<sequence length="220" mass="25291">MSEIYRGVIANIKKEVISDAFSNTTTTNTTDIGTNYKYGNLFKGDLTANKKQYIEGSTNSTTYTSSYTVHNFIYTFELSGKKDKFRFQTENADMLLDDDDELVVNYEKITGGYSDIDYFINITRGYHLLPKFEPSLIKYGFGNMITIIFASFIVFVISLIIFTYFTKSYLAFIPAVLVTGLSFYKMHKNRKNDVKNHNEKQFQEKRRVEALISSLEQAAL</sequence>
<feature type="transmembrane region" description="Helical" evidence="1">
    <location>
        <begin position="141"/>
        <end position="162"/>
    </location>
</feature>